<dbReference type="GO" id="GO:0015937">
    <property type="term" value="P:coenzyme A biosynthetic process"/>
    <property type="evidence" value="ECO:0007669"/>
    <property type="project" value="UniProtKB-UniRule"/>
</dbReference>
<dbReference type="PROSITE" id="PS51219">
    <property type="entry name" value="DPCK"/>
    <property type="match status" value="1"/>
</dbReference>
<comment type="catalytic activity">
    <reaction evidence="8">
        <text>3'-dephospho-CoA + ATP = ADP + CoA + H(+)</text>
        <dbReference type="Rhea" id="RHEA:18245"/>
        <dbReference type="ChEBI" id="CHEBI:15378"/>
        <dbReference type="ChEBI" id="CHEBI:30616"/>
        <dbReference type="ChEBI" id="CHEBI:57287"/>
        <dbReference type="ChEBI" id="CHEBI:57328"/>
        <dbReference type="ChEBI" id="CHEBI:456216"/>
        <dbReference type="EC" id="2.7.1.24"/>
    </reaction>
</comment>
<evidence type="ECO:0000256" key="9">
    <source>
        <dbReference type="NCBIfam" id="TIGR00152"/>
    </source>
</evidence>
<proteinExistence type="inferred from homology"/>
<name>A0A1I4FQ79_9LACT</name>
<dbReference type="EC" id="2.7.1.24" evidence="8 9"/>
<dbReference type="OrthoDB" id="9812943at2"/>
<dbReference type="GO" id="GO:0004140">
    <property type="term" value="F:dephospho-CoA kinase activity"/>
    <property type="evidence" value="ECO:0007669"/>
    <property type="project" value="UniProtKB-UniRule"/>
</dbReference>
<dbReference type="InterPro" id="IPR001977">
    <property type="entry name" value="Depp_CoAkinase"/>
</dbReference>
<comment type="subcellular location">
    <subcellularLocation>
        <location evidence="8">Cytoplasm</location>
    </subcellularLocation>
</comment>
<evidence type="ECO:0000256" key="2">
    <source>
        <dbReference type="ARBA" id="ARBA00022490"/>
    </source>
</evidence>
<evidence type="ECO:0000256" key="6">
    <source>
        <dbReference type="ARBA" id="ARBA00022840"/>
    </source>
</evidence>
<comment type="pathway">
    <text evidence="8">Cofactor biosynthesis; coenzyme A biosynthesis; CoA from (R)-pantothenate: step 5/5.</text>
</comment>
<dbReference type="SUPFAM" id="SSF52540">
    <property type="entry name" value="P-loop containing nucleoside triphosphate hydrolases"/>
    <property type="match status" value="1"/>
</dbReference>
<accession>A0A1I4FQ79</accession>
<evidence type="ECO:0000313" key="10">
    <source>
        <dbReference type="EMBL" id="SFL18956.1"/>
    </source>
</evidence>
<dbReference type="AlphaFoldDB" id="A0A1I4FQ79"/>
<dbReference type="UniPathway" id="UPA00241">
    <property type="reaction ID" value="UER00356"/>
</dbReference>
<dbReference type="FunFam" id="3.40.50.300:FF:000991">
    <property type="entry name" value="Dephospho-CoA kinase"/>
    <property type="match status" value="1"/>
</dbReference>
<protein>
    <recommendedName>
        <fullName evidence="8 9">Dephospho-CoA kinase</fullName>
        <ecNumber evidence="8 9">2.7.1.24</ecNumber>
    </recommendedName>
    <alternativeName>
        <fullName evidence="8">Dephosphocoenzyme A kinase</fullName>
    </alternativeName>
</protein>
<sequence length="201" mass="22900">MNKVIGLTGGIASGKSTAVDFLRSQGYPIIDADQVVRELQAPGGALYQAILKEFGPTYFDEDGLLNRRKLGNLIFSKDEAREKLASLQNHIIRQELYKRREALLKDDKVQKPIIMDIPLLIEQAYDGFDEIWLIAVPESIQMERIMSRDNMTQEEAEARIKAQMPLSEKKKYATRIIDSSGTIPETYEKITELLKVVEKRD</sequence>
<dbReference type="GO" id="GO:0005524">
    <property type="term" value="F:ATP binding"/>
    <property type="evidence" value="ECO:0007669"/>
    <property type="project" value="UniProtKB-UniRule"/>
</dbReference>
<feature type="binding site" evidence="8">
    <location>
        <begin position="12"/>
        <end position="17"/>
    </location>
    <ligand>
        <name>ATP</name>
        <dbReference type="ChEBI" id="CHEBI:30616"/>
    </ligand>
</feature>
<organism evidence="10 11">
    <name type="scientific">Lactococcus garvieae</name>
    <dbReference type="NCBI Taxonomy" id="1363"/>
    <lineage>
        <taxon>Bacteria</taxon>
        <taxon>Bacillati</taxon>
        <taxon>Bacillota</taxon>
        <taxon>Bacilli</taxon>
        <taxon>Lactobacillales</taxon>
        <taxon>Streptococcaceae</taxon>
        <taxon>Lactococcus</taxon>
    </lineage>
</organism>
<dbReference type="Gene3D" id="3.40.50.300">
    <property type="entry name" value="P-loop containing nucleotide triphosphate hydrolases"/>
    <property type="match status" value="1"/>
</dbReference>
<evidence type="ECO:0000256" key="3">
    <source>
        <dbReference type="ARBA" id="ARBA00022679"/>
    </source>
</evidence>
<dbReference type="Proteomes" id="UP000181969">
    <property type="component" value="Unassembled WGS sequence"/>
</dbReference>
<reference evidence="10 11" key="1">
    <citation type="submission" date="2016-10" db="EMBL/GenBank/DDBJ databases">
        <authorList>
            <person name="de Groot N.N."/>
        </authorList>
    </citation>
    <scope>NUCLEOTIDE SEQUENCE [LARGE SCALE GENOMIC DNA]</scope>
    <source>
        <strain evidence="10 11">M79</strain>
    </source>
</reference>
<comment type="similarity">
    <text evidence="1 8">Belongs to the CoaE family.</text>
</comment>
<evidence type="ECO:0000256" key="4">
    <source>
        <dbReference type="ARBA" id="ARBA00022741"/>
    </source>
</evidence>
<evidence type="ECO:0000256" key="7">
    <source>
        <dbReference type="ARBA" id="ARBA00022993"/>
    </source>
</evidence>
<dbReference type="NCBIfam" id="TIGR00152">
    <property type="entry name" value="dephospho-CoA kinase"/>
    <property type="match status" value="1"/>
</dbReference>
<dbReference type="RefSeq" id="WP_074750484.1">
    <property type="nucleotide sequence ID" value="NZ_CP141719.1"/>
</dbReference>
<gene>
    <name evidence="8" type="primary">coaE</name>
    <name evidence="10" type="ORF">SAMN05216438_10269</name>
</gene>
<keyword evidence="5 8" id="KW-0418">Kinase</keyword>
<dbReference type="HAMAP" id="MF_00376">
    <property type="entry name" value="Dephospho_CoA_kinase"/>
    <property type="match status" value="1"/>
</dbReference>
<keyword evidence="2 8" id="KW-0963">Cytoplasm</keyword>
<dbReference type="Pfam" id="PF01121">
    <property type="entry name" value="CoaE"/>
    <property type="match status" value="1"/>
</dbReference>
<keyword evidence="7 8" id="KW-0173">Coenzyme A biosynthesis</keyword>
<comment type="function">
    <text evidence="8">Catalyzes the phosphorylation of the 3'-hydroxyl group of dephosphocoenzyme A to form coenzyme A.</text>
</comment>
<keyword evidence="4 8" id="KW-0547">Nucleotide-binding</keyword>
<evidence type="ECO:0000256" key="5">
    <source>
        <dbReference type="ARBA" id="ARBA00022777"/>
    </source>
</evidence>
<keyword evidence="6 8" id="KW-0067">ATP-binding</keyword>
<dbReference type="InterPro" id="IPR027417">
    <property type="entry name" value="P-loop_NTPase"/>
</dbReference>
<dbReference type="PANTHER" id="PTHR10695">
    <property type="entry name" value="DEPHOSPHO-COA KINASE-RELATED"/>
    <property type="match status" value="1"/>
</dbReference>
<keyword evidence="3 8" id="KW-0808">Transferase</keyword>
<dbReference type="GO" id="GO:0005737">
    <property type="term" value="C:cytoplasm"/>
    <property type="evidence" value="ECO:0007669"/>
    <property type="project" value="UniProtKB-SubCell"/>
</dbReference>
<dbReference type="CDD" id="cd02022">
    <property type="entry name" value="DPCK"/>
    <property type="match status" value="1"/>
</dbReference>
<evidence type="ECO:0000256" key="8">
    <source>
        <dbReference type="HAMAP-Rule" id="MF_00376"/>
    </source>
</evidence>
<evidence type="ECO:0000313" key="11">
    <source>
        <dbReference type="Proteomes" id="UP000181969"/>
    </source>
</evidence>
<dbReference type="EMBL" id="FOTJ01000002">
    <property type="protein sequence ID" value="SFL18956.1"/>
    <property type="molecule type" value="Genomic_DNA"/>
</dbReference>
<dbReference type="PANTHER" id="PTHR10695:SF46">
    <property type="entry name" value="BIFUNCTIONAL COENZYME A SYNTHASE-RELATED"/>
    <property type="match status" value="1"/>
</dbReference>
<evidence type="ECO:0000256" key="1">
    <source>
        <dbReference type="ARBA" id="ARBA00009018"/>
    </source>
</evidence>